<feature type="compositionally biased region" description="Low complexity" evidence="2">
    <location>
        <begin position="14"/>
        <end position="24"/>
    </location>
</feature>
<accession>A0AAN7GRN8</accession>
<evidence type="ECO:0000256" key="3">
    <source>
        <dbReference type="SAM" id="Phobius"/>
    </source>
</evidence>
<dbReference type="PANTHER" id="PTHR34965">
    <property type="entry name" value="OS07G0118300 PROTEIN"/>
    <property type="match status" value="1"/>
</dbReference>
<gene>
    <name evidence="4" type="ORF">SAY87_011259</name>
</gene>
<keyword evidence="3" id="KW-0812">Transmembrane</keyword>
<feature type="transmembrane region" description="Helical" evidence="3">
    <location>
        <begin position="116"/>
        <end position="133"/>
    </location>
</feature>
<dbReference type="PANTHER" id="PTHR34965:SF1">
    <property type="entry name" value="OS07G0118300 PROTEIN"/>
    <property type="match status" value="1"/>
</dbReference>
<feature type="region of interest" description="Disordered" evidence="2">
    <location>
        <begin position="1"/>
        <end position="26"/>
    </location>
</feature>
<feature type="coiled-coil region" evidence="1">
    <location>
        <begin position="186"/>
        <end position="220"/>
    </location>
</feature>
<keyword evidence="5" id="KW-1185">Reference proteome</keyword>
<dbReference type="EMBL" id="JAXIOK010000022">
    <property type="protein sequence ID" value="KAK4744947.1"/>
    <property type="molecule type" value="Genomic_DNA"/>
</dbReference>
<evidence type="ECO:0000313" key="4">
    <source>
        <dbReference type="EMBL" id="KAK4744947.1"/>
    </source>
</evidence>
<keyword evidence="1" id="KW-0175">Coiled coil</keyword>
<feature type="transmembrane region" description="Helical" evidence="3">
    <location>
        <begin position="153"/>
        <end position="182"/>
    </location>
</feature>
<keyword evidence="3" id="KW-1133">Transmembrane helix</keyword>
<organism evidence="4 5">
    <name type="scientific">Trapa incisa</name>
    <dbReference type="NCBI Taxonomy" id="236973"/>
    <lineage>
        <taxon>Eukaryota</taxon>
        <taxon>Viridiplantae</taxon>
        <taxon>Streptophyta</taxon>
        <taxon>Embryophyta</taxon>
        <taxon>Tracheophyta</taxon>
        <taxon>Spermatophyta</taxon>
        <taxon>Magnoliopsida</taxon>
        <taxon>eudicotyledons</taxon>
        <taxon>Gunneridae</taxon>
        <taxon>Pentapetalae</taxon>
        <taxon>rosids</taxon>
        <taxon>malvids</taxon>
        <taxon>Myrtales</taxon>
        <taxon>Lythraceae</taxon>
        <taxon>Trapa</taxon>
    </lineage>
</organism>
<feature type="transmembrane region" description="Helical" evidence="3">
    <location>
        <begin position="87"/>
        <end position="104"/>
    </location>
</feature>
<feature type="transmembrane region" description="Helical" evidence="3">
    <location>
        <begin position="40"/>
        <end position="67"/>
    </location>
</feature>
<evidence type="ECO:0000256" key="2">
    <source>
        <dbReference type="SAM" id="MobiDB-lite"/>
    </source>
</evidence>
<comment type="caution">
    <text evidence="4">The sequence shown here is derived from an EMBL/GenBank/DDBJ whole genome shotgun (WGS) entry which is preliminary data.</text>
</comment>
<dbReference type="AlphaFoldDB" id="A0AAN7GRN8"/>
<sequence length="220" mass="25004">MARNGEGDPGEISQQQQQPLPLQPRRNGWGMRIRARTDPFLVVCRCFSVITSVSAILCIAVNVWSAVRSFKGGCDIVPRCEYQVFDGIFRCYAILIAFLVVLVETEWGFIVKFSKILEYWAGRGMLQIFVAVMTRAFPNYDGEEKELVLLQNIAAYLLLACGVVCLCGGKLCVQGILCFGLLKRSRQQKEITREQAIHDLEKLERRREELEQLLIVEEIV</sequence>
<evidence type="ECO:0000313" key="5">
    <source>
        <dbReference type="Proteomes" id="UP001345219"/>
    </source>
</evidence>
<evidence type="ECO:0000256" key="1">
    <source>
        <dbReference type="SAM" id="Coils"/>
    </source>
</evidence>
<keyword evidence="3" id="KW-0472">Membrane</keyword>
<name>A0AAN7GRN8_9MYRT</name>
<protein>
    <submittedName>
        <fullName evidence="4">Uncharacterized protein</fullName>
    </submittedName>
</protein>
<dbReference type="Proteomes" id="UP001345219">
    <property type="component" value="Chromosome 9"/>
</dbReference>
<reference evidence="4 5" key="1">
    <citation type="journal article" date="2023" name="Hortic Res">
        <title>Pangenome of water caltrop reveals structural variations and asymmetric subgenome divergence after allopolyploidization.</title>
        <authorList>
            <person name="Zhang X."/>
            <person name="Chen Y."/>
            <person name="Wang L."/>
            <person name="Yuan Y."/>
            <person name="Fang M."/>
            <person name="Shi L."/>
            <person name="Lu R."/>
            <person name="Comes H.P."/>
            <person name="Ma Y."/>
            <person name="Chen Y."/>
            <person name="Huang G."/>
            <person name="Zhou Y."/>
            <person name="Zheng Z."/>
            <person name="Qiu Y."/>
        </authorList>
    </citation>
    <scope>NUCLEOTIDE SEQUENCE [LARGE SCALE GENOMIC DNA]</scope>
    <source>
        <tissue evidence="4">Roots</tissue>
    </source>
</reference>
<proteinExistence type="predicted"/>